<dbReference type="Gene3D" id="1.25.40.10">
    <property type="entry name" value="Tetratricopeptide repeat domain"/>
    <property type="match status" value="2"/>
</dbReference>
<evidence type="ECO:0000256" key="1">
    <source>
        <dbReference type="ARBA" id="ARBA00022737"/>
    </source>
</evidence>
<dbReference type="GO" id="GO:0051607">
    <property type="term" value="P:defense response to virus"/>
    <property type="evidence" value="ECO:0007669"/>
    <property type="project" value="TreeGrafter"/>
</dbReference>
<dbReference type="AlphaFoldDB" id="A0AAD9BBY1"/>
<evidence type="ECO:0000313" key="5">
    <source>
        <dbReference type="Proteomes" id="UP001228049"/>
    </source>
</evidence>
<sequence>MMSAAPTLVSRLKALQCHFTWDLDLSRSLLLHCRDNLLDIGTENGNPWLGHIYNMRGFIHCKVGFIEDDQSFFDKATEAFSQIKNTECEAYLSKIDALNTKYPSPSQGELHPETYAEKAYTLMMFNGDISLVADYIQKAIKMQPDNLEWNSWHVLALLYASKQSRRGLGHDIFEKMKIAQEQDPENLYLAAQYLFQRAKREKSIEDEARELATKVLSSPVSSYSGLRPLLLVYRKYISVDEAIVLAEEVLKNHPDERYLKRLAASCYYEGRLFFIDSPQWKNMLDRAISLHEEVIALYPHSSLMRNIHLAMIYAESRDSKAKAEPIYQGLLKSDLEPAGKQVLFNMYANYLYSQRQGRNIRYHMDAAKIQHQSVFRKNSIKVLENIRDKGRHSMCGKITTFLANLQ</sequence>
<dbReference type="PANTHER" id="PTHR10271:SF14">
    <property type="entry name" value="INTERFERON-INDUCED PROTEIN WITH TETRATRICOPEPTIDE REPEATS-RELATED"/>
    <property type="match status" value="1"/>
</dbReference>
<evidence type="ECO:0000256" key="3">
    <source>
        <dbReference type="ARBA" id="ARBA00038336"/>
    </source>
</evidence>
<comment type="similarity">
    <text evidence="3">Belongs to the IFIT family.</text>
</comment>
<dbReference type="GO" id="GO:0005829">
    <property type="term" value="C:cytosol"/>
    <property type="evidence" value="ECO:0007669"/>
    <property type="project" value="TreeGrafter"/>
</dbReference>
<keyword evidence="1" id="KW-0677">Repeat</keyword>
<name>A0AAD9BBY1_DISEL</name>
<proteinExistence type="inferred from homology"/>
<reference evidence="4" key="1">
    <citation type="submission" date="2023-04" db="EMBL/GenBank/DDBJ databases">
        <title>Chromosome-level genome of Chaenocephalus aceratus.</title>
        <authorList>
            <person name="Park H."/>
        </authorList>
    </citation>
    <scope>NUCLEOTIDE SEQUENCE</scope>
    <source>
        <strain evidence="4">DE</strain>
        <tissue evidence="4">Muscle</tissue>
    </source>
</reference>
<evidence type="ECO:0000256" key="2">
    <source>
        <dbReference type="ARBA" id="ARBA00022803"/>
    </source>
</evidence>
<dbReference type="PANTHER" id="PTHR10271">
    <property type="entry name" value="INTERFERON-INDUCED PROTEIN WITH TETRATRICOPEPTIDE REPEATS"/>
    <property type="match status" value="1"/>
</dbReference>
<keyword evidence="5" id="KW-1185">Reference proteome</keyword>
<dbReference type="EMBL" id="JASDAP010000025">
    <property type="protein sequence ID" value="KAK1880277.1"/>
    <property type="molecule type" value="Genomic_DNA"/>
</dbReference>
<dbReference type="SUPFAM" id="SSF48452">
    <property type="entry name" value="TPR-like"/>
    <property type="match status" value="1"/>
</dbReference>
<accession>A0AAD9BBY1</accession>
<keyword evidence="2" id="KW-0802">TPR repeat</keyword>
<protein>
    <submittedName>
        <fullName evidence="4">Interferon-induced protein with tetratricopeptide repeats 2</fullName>
    </submittedName>
</protein>
<gene>
    <name evidence="4" type="ORF">KUDE01_025805</name>
</gene>
<comment type="caution">
    <text evidence="4">The sequence shown here is derived from an EMBL/GenBank/DDBJ whole genome shotgun (WGS) entry which is preliminary data.</text>
</comment>
<dbReference type="Proteomes" id="UP001228049">
    <property type="component" value="Unassembled WGS sequence"/>
</dbReference>
<dbReference type="InterPro" id="IPR011990">
    <property type="entry name" value="TPR-like_helical_dom_sf"/>
</dbReference>
<organism evidence="4 5">
    <name type="scientific">Dissostichus eleginoides</name>
    <name type="common">Patagonian toothfish</name>
    <name type="synonym">Dissostichus amissus</name>
    <dbReference type="NCBI Taxonomy" id="100907"/>
    <lineage>
        <taxon>Eukaryota</taxon>
        <taxon>Metazoa</taxon>
        <taxon>Chordata</taxon>
        <taxon>Craniata</taxon>
        <taxon>Vertebrata</taxon>
        <taxon>Euteleostomi</taxon>
        <taxon>Actinopterygii</taxon>
        <taxon>Neopterygii</taxon>
        <taxon>Teleostei</taxon>
        <taxon>Neoteleostei</taxon>
        <taxon>Acanthomorphata</taxon>
        <taxon>Eupercaria</taxon>
        <taxon>Perciformes</taxon>
        <taxon>Notothenioidei</taxon>
        <taxon>Nototheniidae</taxon>
        <taxon>Dissostichus</taxon>
    </lineage>
</organism>
<evidence type="ECO:0000313" key="4">
    <source>
        <dbReference type="EMBL" id="KAK1880277.1"/>
    </source>
</evidence>